<keyword evidence="3" id="KW-1185">Reference proteome</keyword>
<evidence type="ECO:0000313" key="3">
    <source>
        <dbReference type="Proteomes" id="UP000318437"/>
    </source>
</evidence>
<dbReference type="InterPro" id="IPR013096">
    <property type="entry name" value="Cupin_2"/>
</dbReference>
<dbReference type="InterPro" id="IPR011051">
    <property type="entry name" value="RmlC_Cupin_sf"/>
</dbReference>
<dbReference type="InterPro" id="IPR014710">
    <property type="entry name" value="RmlC-like_jellyroll"/>
</dbReference>
<gene>
    <name evidence="2" type="ORF">Pla144_38450</name>
</gene>
<evidence type="ECO:0000259" key="1">
    <source>
        <dbReference type="Pfam" id="PF07883"/>
    </source>
</evidence>
<sequence length="114" mass="13115">MNHIQRPTSINVLANLPSNLPNELFTTLLEADQFRIERIVSHGHASPEDFWYDQDQNEWVLVLKGAAKLQFEDNIMTLNAGEFVNIPAHTKHRVAWITVDEPTIWLAIYYGDAK</sequence>
<dbReference type="OrthoDB" id="9798585at2"/>
<organism evidence="2 3">
    <name type="scientific">Bythopirellula polymerisocia</name>
    <dbReference type="NCBI Taxonomy" id="2528003"/>
    <lineage>
        <taxon>Bacteria</taxon>
        <taxon>Pseudomonadati</taxon>
        <taxon>Planctomycetota</taxon>
        <taxon>Planctomycetia</taxon>
        <taxon>Pirellulales</taxon>
        <taxon>Lacipirellulaceae</taxon>
        <taxon>Bythopirellula</taxon>
    </lineage>
</organism>
<accession>A0A5C6CG91</accession>
<feature type="domain" description="Cupin type-2" evidence="1">
    <location>
        <begin position="46"/>
        <end position="109"/>
    </location>
</feature>
<dbReference type="CDD" id="cd06981">
    <property type="entry name" value="cupin_reut_a1446"/>
    <property type="match status" value="1"/>
</dbReference>
<dbReference type="SUPFAM" id="SSF51182">
    <property type="entry name" value="RmlC-like cupins"/>
    <property type="match status" value="1"/>
</dbReference>
<evidence type="ECO:0000313" key="2">
    <source>
        <dbReference type="EMBL" id="TWU23670.1"/>
    </source>
</evidence>
<proteinExistence type="predicted"/>
<dbReference type="Pfam" id="PF07883">
    <property type="entry name" value="Cupin_2"/>
    <property type="match status" value="1"/>
</dbReference>
<reference evidence="2 3" key="1">
    <citation type="submission" date="2019-02" db="EMBL/GenBank/DDBJ databases">
        <title>Deep-cultivation of Planctomycetes and their phenomic and genomic characterization uncovers novel biology.</title>
        <authorList>
            <person name="Wiegand S."/>
            <person name="Jogler M."/>
            <person name="Boedeker C."/>
            <person name="Pinto D."/>
            <person name="Vollmers J."/>
            <person name="Rivas-Marin E."/>
            <person name="Kohn T."/>
            <person name="Peeters S.H."/>
            <person name="Heuer A."/>
            <person name="Rast P."/>
            <person name="Oberbeckmann S."/>
            <person name="Bunk B."/>
            <person name="Jeske O."/>
            <person name="Meyerdierks A."/>
            <person name="Storesund J.E."/>
            <person name="Kallscheuer N."/>
            <person name="Luecker S."/>
            <person name="Lage O.M."/>
            <person name="Pohl T."/>
            <person name="Merkel B.J."/>
            <person name="Hornburger P."/>
            <person name="Mueller R.-W."/>
            <person name="Bruemmer F."/>
            <person name="Labrenz M."/>
            <person name="Spormann A.M."/>
            <person name="Op Den Camp H."/>
            <person name="Overmann J."/>
            <person name="Amann R."/>
            <person name="Jetten M.S.M."/>
            <person name="Mascher T."/>
            <person name="Medema M.H."/>
            <person name="Devos D.P."/>
            <person name="Kaster A.-K."/>
            <person name="Ovreas L."/>
            <person name="Rohde M."/>
            <person name="Galperin M.Y."/>
            <person name="Jogler C."/>
        </authorList>
    </citation>
    <scope>NUCLEOTIDE SEQUENCE [LARGE SCALE GENOMIC DNA]</scope>
    <source>
        <strain evidence="2 3">Pla144</strain>
    </source>
</reference>
<comment type="caution">
    <text evidence="2">The sequence shown here is derived from an EMBL/GenBank/DDBJ whole genome shotgun (WGS) entry which is preliminary data.</text>
</comment>
<dbReference type="EMBL" id="SJPS01000006">
    <property type="protein sequence ID" value="TWU23670.1"/>
    <property type="molecule type" value="Genomic_DNA"/>
</dbReference>
<dbReference type="AlphaFoldDB" id="A0A5C6CG91"/>
<dbReference type="Proteomes" id="UP000318437">
    <property type="component" value="Unassembled WGS sequence"/>
</dbReference>
<dbReference type="Gene3D" id="2.60.120.10">
    <property type="entry name" value="Jelly Rolls"/>
    <property type="match status" value="1"/>
</dbReference>
<name>A0A5C6CG91_9BACT</name>
<dbReference type="RefSeq" id="WP_146452158.1">
    <property type="nucleotide sequence ID" value="NZ_SJPS01000006.1"/>
</dbReference>
<protein>
    <submittedName>
        <fullName evidence="2">Cupin domain protein</fullName>
    </submittedName>
</protein>